<proteinExistence type="predicted"/>
<organism evidence="1 2">
    <name type="scientific">Ditylenchus dipsaci</name>
    <dbReference type="NCBI Taxonomy" id="166011"/>
    <lineage>
        <taxon>Eukaryota</taxon>
        <taxon>Metazoa</taxon>
        <taxon>Ecdysozoa</taxon>
        <taxon>Nematoda</taxon>
        <taxon>Chromadorea</taxon>
        <taxon>Rhabditida</taxon>
        <taxon>Tylenchina</taxon>
        <taxon>Tylenchomorpha</taxon>
        <taxon>Sphaerularioidea</taxon>
        <taxon>Anguinidae</taxon>
        <taxon>Anguininae</taxon>
        <taxon>Ditylenchus</taxon>
    </lineage>
</organism>
<dbReference type="Proteomes" id="UP000887574">
    <property type="component" value="Unplaced"/>
</dbReference>
<evidence type="ECO:0000313" key="2">
    <source>
        <dbReference type="WBParaSite" id="jg26314"/>
    </source>
</evidence>
<name>A0A915E487_9BILA</name>
<accession>A0A915E487</accession>
<sequence>MTRPSAHILKPKPQPELKIQTAAQMPPPFLRRVSESGCEHLGLRKFSIRTSILPEQRLVITIEAKPETADWIVKAAVCLHNFILEEHTNYDPRRLADDGDEDNGIWRSLLNNQLPNISCQVQAPKAGKEAILTRETLVNYLSGRGSVDWQEKMI</sequence>
<reference evidence="2" key="1">
    <citation type="submission" date="2022-11" db="UniProtKB">
        <authorList>
            <consortium name="WormBaseParasite"/>
        </authorList>
    </citation>
    <scope>IDENTIFICATION</scope>
</reference>
<dbReference type="AlphaFoldDB" id="A0A915E487"/>
<keyword evidence="1" id="KW-1185">Reference proteome</keyword>
<protein>
    <submittedName>
        <fullName evidence="2">Transposase</fullName>
    </submittedName>
</protein>
<evidence type="ECO:0000313" key="1">
    <source>
        <dbReference type="Proteomes" id="UP000887574"/>
    </source>
</evidence>
<dbReference type="WBParaSite" id="jg26314">
    <property type="protein sequence ID" value="jg26314"/>
    <property type="gene ID" value="jg26314"/>
</dbReference>